<evidence type="ECO:0000313" key="5">
    <source>
        <dbReference type="Proteomes" id="UP000218287"/>
    </source>
</evidence>
<dbReference type="PANTHER" id="PTHR44591">
    <property type="entry name" value="STRESS RESPONSE REGULATOR PROTEIN 1"/>
    <property type="match status" value="1"/>
</dbReference>
<dbReference type="InterPro" id="IPR050595">
    <property type="entry name" value="Bact_response_regulator"/>
</dbReference>
<accession>A0A1Z4GAG3</accession>
<name>A0A1Z4GAG3_9CYAN</name>
<proteinExistence type="predicted"/>
<sequence length="121" mass="13651">MSLVLIIDDAAFSRRMIRKFLQADGYEILEATNGREGLEIVHKHQPNCVLADLLMPDMNGFEFLQALQDEGLKIPTIIISADIQEGARNQSYNLGAVNFINKPPKEQQLREVVQQAINTKE</sequence>
<dbReference type="EMBL" id="AP018174">
    <property type="protein sequence ID" value="BAY14515.1"/>
    <property type="molecule type" value="Genomic_DNA"/>
</dbReference>
<dbReference type="Gene3D" id="3.40.50.2300">
    <property type="match status" value="1"/>
</dbReference>
<evidence type="ECO:0000256" key="1">
    <source>
        <dbReference type="ARBA" id="ARBA00022553"/>
    </source>
</evidence>
<reference evidence="4 5" key="1">
    <citation type="submission" date="2017-06" db="EMBL/GenBank/DDBJ databases">
        <title>Genome sequencing of cyanobaciteial culture collection at National Institute for Environmental Studies (NIES).</title>
        <authorList>
            <person name="Hirose Y."/>
            <person name="Shimura Y."/>
            <person name="Fujisawa T."/>
            <person name="Nakamura Y."/>
            <person name="Kawachi M."/>
        </authorList>
    </citation>
    <scope>NUCLEOTIDE SEQUENCE [LARGE SCALE GENOMIC DNA]</scope>
    <source>
        <strain evidence="4 5">NIES-21</strain>
    </source>
</reference>
<evidence type="ECO:0000259" key="3">
    <source>
        <dbReference type="PROSITE" id="PS50110"/>
    </source>
</evidence>
<evidence type="ECO:0000313" key="4">
    <source>
        <dbReference type="EMBL" id="BAY14515.1"/>
    </source>
</evidence>
<dbReference type="GO" id="GO:0000160">
    <property type="term" value="P:phosphorelay signal transduction system"/>
    <property type="evidence" value="ECO:0007669"/>
    <property type="project" value="InterPro"/>
</dbReference>
<dbReference type="Pfam" id="PF00072">
    <property type="entry name" value="Response_reg"/>
    <property type="match status" value="1"/>
</dbReference>
<dbReference type="AlphaFoldDB" id="A0A1Z4GAG3"/>
<organism evidence="4 5">
    <name type="scientific">Anabaenopsis circularis NIES-21</name>
    <dbReference type="NCBI Taxonomy" id="1085406"/>
    <lineage>
        <taxon>Bacteria</taxon>
        <taxon>Bacillati</taxon>
        <taxon>Cyanobacteriota</taxon>
        <taxon>Cyanophyceae</taxon>
        <taxon>Nostocales</taxon>
        <taxon>Nodulariaceae</taxon>
        <taxon>Anabaenopsis</taxon>
    </lineage>
</organism>
<protein>
    <recommendedName>
        <fullName evidence="3">Response regulatory domain-containing protein</fullName>
    </recommendedName>
</protein>
<gene>
    <name evidence="4" type="ORF">NIES21_02720</name>
</gene>
<dbReference type="InterPro" id="IPR011006">
    <property type="entry name" value="CheY-like_superfamily"/>
</dbReference>
<dbReference type="OrthoDB" id="9115at2"/>
<keyword evidence="1 2" id="KW-0597">Phosphoprotein</keyword>
<evidence type="ECO:0000256" key="2">
    <source>
        <dbReference type="PROSITE-ProRule" id="PRU00169"/>
    </source>
</evidence>
<dbReference type="Proteomes" id="UP000218287">
    <property type="component" value="Chromosome"/>
</dbReference>
<dbReference type="PROSITE" id="PS50110">
    <property type="entry name" value="RESPONSE_REGULATORY"/>
    <property type="match status" value="1"/>
</dbReference>
<keyword evidence="5" id="KW-1185">Reference proteome</keyword>
<dbReference type="InterPro" id="IPR001789">
    <property type="entry name" value="Sig_transdc_resp-reg_receiver"/>
</dbReference>
<dbReference type="PANTHER" id="PTHR44591:SF24">
    <property type="entry name" value="PROTEIN-GLUTAMATE METHYLESTERASE_PROTEIN-GLUTAMINE GLUTAMINASE 1"/>
    <property type="match status" value="1"/>
</dbReference>
<dbReference type="SMART" id="SM00448">
    <property type="entry name" value="REC"/>
    <property type="match status" value="1"/>
</dbReference>
<dbReference type="SUPFAM" id="SSF52172">
    <property type="entry name" value="CheY-like"/>
    <property type="match status" value="1"/>
</dbReference>
<feature type="modified residue" description="4-aspartylphosphate" evidence="2">
    <location>
        <position position="52"/>
    </location>
</feature>
<feature type="domain" description="Response regulatory" evidence="3">
    <location>
        <begin position="3"/>
        <end position="117"/>
    </location>
</feature>